<evidence type="ECO:0000256" key="6">
    <source>
        <dbReference type="SAM" id="Phobius"/>
    </source>
</evidence>
<sequence length="198" mass="21372">MLTELYVVGQSPLHLAPPALKLGLLFVYCTLLFVIPHPGVLAIGAAVVTFGYALAGLKASHAVMAVRPAFYILVIIFAVQLWLEGPGMAAYIVARFACLLMAASLVTFTTKASEFIDGILAALTYAPAWVPKAKIALAMSLVWRFIPMVRGIFDEVREAQSARGLGRNMTALFVPIIVRTLKSADEISEAIHARSLED</sequence>
<protein>
    <submittedName>
        <fullName evidence="7">Biotin transport system permease protein</fullName>
    </submittedName>
</protein>
<dbReference type="EMBL" id="FNBL01000001">
    <property type="protein sequence ID" value="SDE93415.1"/>
    <property type="molecule type" value="Genomic_DNA"/>
</dbReference>
<dbReference type="InterPro" id="IPR003339">
    <property type="entry name" value="ABC/ECF_trnsptr_transmembrane"/>
</dbReference>
<evidence type="ECO:0000313" key="7">
    <source>
        <dbReference type="EMBL" id="SDE93415.1"/>
    </source>
</evidence>
<dbReference type="RefSeq" id="WP_074641184.1">
    <property type="nucleotide sequence ID" value="NZ_FNBL01000001.1"/>
</dbReference>
<dbReference type="CDD" id="cd16914">
    <property type="entry name" value="EcfT"/>
    <property type="match status" value="1"/>
</dbReference>
<accession>A0A1G7GZ81</accession>
<evidence type="ECO:0000256" key="1">
    <source>
        <dbReference type="ARBA" id="ARBA00004141"/>
    </source>
</evidence>
<name>A0A1G7GZ81_9RHOB</name>
<keyword evidence="5 6" id="KW-0472">Membrane</keyword>
<organism evidence="7 8">
    <name type="scientific">Celeribacter baekdonensis</name>
    <dbReference type="NCBI Taxonomy" id="875171"/>
    <lineage>
        <taxon>Bacteria</taxon>
        <taxon>Pseudomonadati</taxon>
        <taxon>Pseudomonadota</taxon>
        <taxon>Alphaproteobacteria</taxon>
        <taxon>Rhodobacterales</taxon>
        <taxon>Roseobacteraceae</taxon>
        <taxon>Celeribacter</taxon>
    </lineage>
</organism>
<dbReference type="Proteomes" id="UP000182284">
    <property type="component" value="Unassembled WGS sequence"/>
</dbReference>
<dbReference type="Pfam" id="PF02361">
    <property type="entry name" value="CbiQ"/>
    <property type="match status" value="1"/>
</dbReference>
<feature type="transmembrane region" description="Helical" evidence="6">
    <location>
        <begin position="25"/>
        <end position="53"/>
    </location>
</feature>
<evidence type="ECO:0000256" key="4">
    <source>
        <dbReference type="ARBA" id="ARBA00022989"/>
    </source>
</evidence>
<comment type="similarity">
    <text evidence="2">Belongs to the CbiQ family.</text>
</comment>
<keyword evidence="4 6" id="KW-1133">Transmembrane helix</keyword>
<dbReference type="PANTHER" id="PTHR33514:SF13">
    <property type="entry name" value="PROTEIN ABCI12, CHLOROPLASTIC"/>
    <property type="match status" value="1"/>
</dbReference>
<reference evidence="7 8" key="1">
    <citation type="submission" date="2016-10" db="EMBL/GenBank/DDBJ databases">
        <authorList>
            <person name="de Groot N.N."/>
        </authorList>
    </citation>
    <scope>NUCLEOTIDE SEQUENCE [LARGE SCALE GENOMIC DNA]</scope>
    <source>
        <strain evidence="7 8">DSM 27375</strain>
    </source>
</reference>
<comment type="subcellular location">
    <subcellularLocation>
        <location evidence="1">Membrane</location>
        <topology evidence="1">Multi-pass membrane protein</topology>
    </subcellularLocation>
</comment>
<keyword evidence="3 6" id="KW-0812">Transmembrane</keyword>
<evidence type="ECO:0000256" key="5">
    <source>
        <dbReference type="ARBA" id="ARBA00023136"/>
    </source>
</evidence>
<evidence type="ECO:0000256" key="2">
    <source>
        <dbReference type="ARBA" id="ARBA00008564"/>
    </source>
</evidence>
<dbReference type="GO" id="GO:0005886">
    <property type="term" value="C:plasma membrane"/>
    <property type="evidence" value="ECO:0007669"/>
    <property type="project" value="TreeGrafter"/>
</dbReference>
<evidence type="ECO:0000313" key="8">
    <source>
        <dbReference type="Proteomes" id="UP000182284"/>
    </source>
</evidence>
<dbReference type="OrthoDB" id="5868344at2"/>
<proteinExistence type="inferred from homology"/>
<evidence type="ECO:0000256" key="3">
    <source>
        <dbReference type="ARBA" id="ARBA00022692"/>
    </source>
</evidence>
<gene>
    <name evidence="7" type="ORF">SAMN04488117_101781</name>
</gene>
<dbReference type="PANTHER" id="PTHR33514">
    <property type="entry name" value="PROTEIN ABCI12, CHLOROPLASTIC"/>
    <property type="match status" value="1"/>
</dbReference>
<feature type="transmembrane region" description="Helical" evidence="6">
    <location>
        <begin position="65"/>
        <end position="83"/>
    </location>
</feature>
<dbReference type="AlphaFoldDB" id="A0A1G7GZ81"/>